<dbReference type="EMBL" id="CM037157">
    <property type="protein sequence ID" value="KAH7849722.1"/>
    <property type="molecule type" value="Genomic_DNA"/>
</dbReference>
<gene>
    <name evidence="1" type="ORF">Vadar_022120</name>
</gene>
<dbReference type="Proteomes" id="UP000828048">
    <property type="component" value="Chromosome 7"/>
</dbReference>
<name>A0ACB7Y853_9ERIC</name>
<reference evidence="1 2" key="1">
    <citation type="journal article" date="2021" name="Hortic Res">
        <title>High-quality reference genome and annotation aids understanding of berry development for evergreen blueberry (Vaccinium darrowii).</title>
        <authorList>
            <person name="Yu J."/>
            <person name="Hulse-Kemp A.M."/>
            <person name="Babiker E."/>
            <person name="Staton M."/>
        </authorList>
    </citation>
    <scope>NUCLEOTIDE SEQUENCE [LARGE SCALE GENOMIC DNA]</scope>
    <source>
        <strain evidence="2">cv. NJ 8807/NJ 8810</strain>
        <tissue evidence="1">Young leaf</tissue>
    </source>
</reference>
<proteinExistence type="predicted"/>
<keyword evidence="2" id="KW-1185">Reference proteome</keyword>
<comment type="caution">
    <text evidence="1">The sequence shown here is derived from an EMBL/GenBank/DDBJ whole genome shotgun (WGS) entry which is preliminary data.</text>
</comment>
<evidence type="ECO:0000313" key="2">
    <source>
        <dbReference type="Proteomes" id="UP000828048"/>
    </source>
</evidence>
<protein>
    <submittedName>
        <fullName evidence="1">Uncharacterized protein</fullName>
    </submittedName>
</protein>
<evidence type="ECO:0000313" key="1">
    <source>
        <dbReference type="EMBL" id="KAH7849722.1"/>
    </source>
</evidence>
<organism evidence="1 2">
    <name type="scientific">Vaccinium darrowii</name>
    <dbReference type="NCBI Taxonomy" id="229202"/>
    <lineage>
        <taxon>Eukaryota</taxon>
        <taxon>Viridiplantae</taxon>
        <taxon>Streptophyta</taxon>
        <taxon>Embryophyta</taxon>
        <taxon>Tracheophyta</taxon>
        <taxon>Spermatophyta</taxon>
        <taxon>Magnoliopsida</taxon>
        <taxon>eudicotyledons</taxon>
        <taxon>Gunneridae</taxon>
        <taxon>Pentapetalae</taxon>
        <taxon>asterids</taxon>
        <taxon>Ericales</taxon>
        <taxon>Ericaceae</taxon>
        <taxon>Vaccinioideae</taxon>
        <taxon>Vaccinieae</taxon>
        <taxon>Vaccinium</taxon>
    </lineage>
</organism>
<accession>A0ACB7Y853</accession>
<sequence>MPKNPEKSAPSGPTSVRSYGGRYYARNSDDCGSSSPVKTWKGKDSLEDGEELMLDVSFKGSGDSTDESGPISFSGASHPPEPIDTALMRPVCVSIGQSKSEGKCLVKSVSMKGPFLEDLSIRVSGFKPSSYVLTPSESLIEEQNDLGAVISSPSVPRPSQNTENNLLPPVSEEKECVWDASLPPSGNVSPQSSIASSGVVTAMSIVNSCSTYGSDWVMSDGMLSVDRNCGSGDLHTLRQRQPGKHFSEYAARFYAAEVLLALECSTPPEIPGPVDCELPGKFAAVDPVGLGSKSKRMVGTEVKSGGNFLDFEFF</sequence>